<accession>A0AAT9GJJ9</accession>
<name>A0AAT9GJJ9_9BACT</name>
<dbReference type="EMBL" id="AP029612">
    <property type="protein sequence ID" value="BFG70672.1"/>
    <property type="molecule type" value="Genomic_DNA"/>
</dbReference>
<sequence length="155" mass="17807">MKKIISILSICTILLCACGQVDFFERTERFPQQEWSTAVEPTASFDIKDTTALYNIYVVLRHTDAYRYNNIWVNVITQSPNDTPKTQLLNIVLADNTKGWLGTGMDDIYDRRARITREPISLKKGLYTFKLKQAMREDPLAYVLSAGIRVEKVKP</sequence>
<proteinExistence type="predicted"/>
<reference evidence="1" key="1">
    <citation type="submission" date="2024-02" db="EMBL/GenBank/DDBJ databases">
        <title>Sediminibacterium planktonica sp. nov. and Sediminibacterium longus sp. nov., isolated from surface lake and river water.</title>
        <authorList>
            <person name="Watanabe K."/>
            <person name="Takemine S."/>
            <person name="Ishii Y."/>
            <person name="Ogata Y."/>
            <person name="Shindo C."/>
            <person name="Suda W."/>
        </authorList>
    </citation>
    <scope>NUCLEOTIDE SEQUENCE</scope>
    <source>
        <strain evidence="1">KACHI17</strain>
    </source>
</reference>
<dbReference type="PROSITE" id="PS51257">
    <property type="entry name" value="PROKAR_LIPOPROTEIN"/>
    <property type="match status" value="1"/>
</dbReference>
<protein>
    <recommendedName>
        <fullName evidence="2">Gliding motility lipoprotein GldH</fullName>
    </recommendedName>
</protein>
<dbReference type="InterPro" id="IPR020018">
    <property type="entry name" value="Motility-assoc_lipoprot_GldH"/>
</dbReference>
<evidence type="ECO:0000313" key="1">
    <source>
        <dbReference type="EMBL" id="BFG70672.1"/>
    </source>
</evidence>
<dbReference type="RefSeq" id="WP_353548313.1">
    <property type="nucleotide sequence ID" value="NZ_AP029612.1"/>
</dbReference>
<evidence type="ECO:0008006" key="2">
    <source>
        <dbReference type="Google" id="ProtNLM"/>
    </source>
</evidence>
<dbReference type="Pfam" id="PF14109">
    <property type="entry name" value="GldH_lipo"/>
    <property type="match status" value="1"/>
</dbReference>
<dbReference type="AlphaFoldDB" id="A0AAT9GJJ9"/>
<gene>
    <name evidence="1" type="ORF">KACHI17_15530</name>
</gene>
<organism evidence="1">
    <name type="scientific">Sediminibacterium sp. KACHI17</name>
    <dbReference type="NCBI Taxonomy" id="1751071"/>
    <lineage>
        <taxon>Bacteria</taxon>
        <taxon>Pseudomonadati</taxon>
        <taxon>Bacteroidota</taxon>
        <taxon>Chitinophagia</taxon>
        <taxon>Chitinophagales</taxon>
        <taxon>Chitinophagaceae</taxon>
        <taxon>Sediminibacterium</taxon>
    </lineage>
</organism>
<dbReference type="NCBIfam" id="TIGR03511">
    <property type="entry name" value="GldH_lipo"/>
    <property type="match status" value="1"/>
</dbReference>